<feature type="transmembrane region" description="Helical" evidence="7">
    <location>
        <begin position="496"/>
        <end position="520"/>
    </location>
</feature>
<feature type="transmembrane region" description="Helical" evidence="7">
    <location>
        <begin position="380"/>
        <end position="400"/>
    </location>
</feature>
<feature type="transmembrane region" description="Helical" evidence="7">
    <location>
        <begin position="112"/>
        <end position="134"/>
    </location>
</feature>
<feature type="transmembrane region" description="Helical" evidence="7">
    <location>
        <begin position="202"/>
        <end position="220"/>
    </location>
</feature>
<feature type="transmembrane region" description="Helical" evidence="7">
    <location>
        <begin position="146"/>
        <end position="169"/>
    </location>
</feature>
<feature type="transmembrane region" description="Helical" evidence="7">
    <location>
        <begin position="348"/>
        <end position="368"/>
    </location>
</feature>
<sequence>MEKSHSLPTDPTEPTEPASEIPDVDKLPRVADSIPLSVWLVALLALAERFTFYGLSAPFQNYMQNGRDDPLRPGALGWGQRTASLTSNLFYILTCITPIFGAIAADKWLGRYRLLVVSFAIYLVGTVLLLVSSLPEVLGRKSGGGVFITSIILIGVGMSGANANLAAFIGDQYTKEGGTVEVRNGNRVVIDRDRTIESIYNLFYWCLNVGSLSGIATTLLERNVGFWAAFLLPLCALSISAALLVFGRRHYTMCAPEKSALPDAVRASLYASRSGFRMDHAKPQYQLEHHARQVPWSESFVDELKQGLKACRMLLAWPILWLCRVQLSTNLISQAAQMDTASVPNDMIYNANPVVIIIFLPLFDSFLYPWLRRRGITLNAVTRISLGFVLEAFAIAYAAIVQKLIYSYGPCYEFPLQCAASQGGAIPNHISVAVQIPVYVLEAFEIFATPAGYEMAFLLSPKSMKSILQAMFSLTNAVGASLSIAISPIYKNPALLWMYVSLAVAMAIDSSVFYLVFGIFDSGEEGQKKNEKKIAPIMQDPELDVETQ</sequence>
<evidence type="ECO:0000313" key="8">
    <source>
        <dbReference type="EMBL" id="KAJ5168601.1"/>
    </source>
</evidence>
<dbReference type="GeneID" id="81425496"/>
<dbReference type="GO" id="GO:0016020">
    <property type="term" value="C:membrane"/>
    <property type="evidence" value="ECO:0007669"/>
    <property type="project" value="UniProtKB-SubCell"/>
</dbReference>
<gene>
    <name evidence="8" type="ORF">N7482_004195</name>
</gene>
<dbReference type="SUPFAM" id="SSF103473">
    <property type="entry name" value="MFS general substrate transporter"/>
    <property type="match status" value="1"/>
</dbReference>
<dbReference type="PANTHER" id="PTHR11654">
    <property type="entry name" value="OLIGOPEPTIDE TRANSPORTER-RELATED"/>
    <property type="match status" value="1"/>
</dbReference>
<evidence type="ECO:0000256" key="4">
    <source>
        <dbReference type="ARBA" id="ARBA00022989"/>
    </source>
</evidence>
<evidence type="ECO:0000313" key="9">
    <source>
        <dbReference type="Proteomes" id="UP001149163"/>
    </source>
</evidence>
<organism evidence="8 9">
    <name type="scientific">Penicillium canariense</name>
    <dbReference type="NCBI Taxonomy" id="189055"/>
    <lineage>
        <taxon>Eukaryota</taxon>
        <taxon>Fungi</taxon>
        <taxon>Dikarya</taxon>
        <taxon>Ascomycota</taxon>
        <taxon>Pezizomycotina</taxon>
        <taxon>Eurotiomycetes</taxon>
        <taxon>Eurotiomycetidae</taxon>
        <taxon>Eurotiales</taxon>
        <taxon>Aspergillaceae</taxon>
        <taxon>Penicillium</taxon>
    </lineage>
</organism>
<keyword evidence="5 7" id="KW-0472">Membrane</keyword>
<reference evidence="8" key="2">
    <citation type="journal article" date="2023" name="IMA Fungus">
        <title>Comparative genomic study of the Penicillium genus elucidates a diverse pangenome and 15 lateral gene transfer events.</title>
        <authorList>
            <person name="Petersen C."/>
            <person name="Sorensen T."/>
            <person name="Nielsen M.R."/>
            <person name="Sondergaard T.E."/>
            <person name="Sorensen J.L."/>
            <person name="Fitzpatrick D.A."/>
            <person name="Frisvad J.C."/>
            <person name="Nielsen K.L."/>
        </authorList>
    </citation>
    <scope>NUCLEOTIDE SEQUENCE</scope>
    <source>
        <strain evidence="8">IBT 26290</strain>
    </source>
</reference>
<feature type="region of interest" description="Disordered" evidence="6">
    <location>
        <begin position="1"/>
        <end position="22"/>
    </location>
</feature>
<feature type="transmembrane region" description="Helical" evidence="7">
    <location>
        <begin position="226"/>
        <end position="246"/>
    </location>
</feature>
<evidence type="ECO:0000256" key="6">
    <source>
        <dbReference type="SAM" id="MobiDB-lite"/>
    </source>
</evidence>
<proteinExistence type="inferred from homology"/>
<dbReference type="GO" id="GO:0022857">
    <property type="term" value="F:transmembrane transporter activity"/>
    <property type="evidence" value="ECO:0007669"/>
    <property type="project" value="InterPro"/>
</dbReference>
<dbReference type="InterPro" id="IPR000109">
    <property type="entry name" value="POT_fam"/>
</dbReference>
<evidence type="ECO:0000256" key="2">
    <source>
        <dbReference type="ARBA" id="ARBA00005982"/>
    </source>
</evidence>
<comment type="caution">
    <text evidence="8">The sequence shown here is derived from an EMBL/GenBank/DDBJ whole genome shotgun (WGS) entry which is preliminary data.</text>
</comment>
<dbReference type="Gene3D" id="1.20.1250.20">
    <property type="entry name" value="MFS general substrate transporter like domains"/>
    <property type="match status" value="1"/>
</dbReference>
<name>A0A9W9I858_9EURO</name>
<keyword evidence="3 7" id="KW-0812">Transmembrane</keyword>
<evidence type="ECO:0000256" key="7">
    <source>
        <dbReference type="SAM" id="Phobius"/>
    </source>
</evidence>
<feature type="transmembrane region" description="Helical" evidence="7">
    <location>
        <begin position="471"/>
        <end position="490"/>
    </location>
</feature>
<dbReference type="RefSeq" id="XP_056545062.1">
    <property type="nucleotide sequence ID" value="XM_056686320.1"/>
</dbReference>
<comment type="similarity">
    <text evidence="2">Belongs to the major facilitator superfamily. Proton-dependent oligopeptide transporter (POT/PTR) (TC 2.A.17) family.</text>
</comment>
<dbReference type="EMBL" id="JAPQKN010000002">
    <property type="protein sequence ID" value="KAJ5168601.1"/>
    <property type="molecule type" value="Genomic_DNA"/>
</dbReference>
<evidence type="ECO:0000256" key="3">
    <source>
        <dbReference type="ARBA" id="ARBA00022692"/>
    </source>
</evidence>
<keyword evidence="9" id="KW-1185">Reference proteome</keyword>
<dbReference type="Proteomes" id="UP001149163">
    <property type="component" value="Unassembled WGS sequence"/>
</dbReference>
<dbReference type="OrthoDB" id="8904098at2759"/>
<feature type="transmembrane region" description="Helical" evidence="7">
    <location>
        <begin position="314"/>
        <end position="336"/>
    </location>
</feature>
<dbReference type="AlphaFoldDB" id="A0A9W9I858"/>
<keyword evidence="4 7" id="KW-1133">Transmembrane helix</keyword>
<reference evidence="8" key="1">
    <citation type="submission" date="2022-11" db="EMBL/GenBank/DDBJ databases">
        <authorList>
            <person name="Petersen C."/>
        </authorList>
    </citation>
    <scope>NUCLEOTIDE SEQUENCE</scope>
    <source>
        <strain evidence="8">IBT 26290</strain>
    </source>
</reference>
<feature type="transmembrane region" description="Helical" evidence="7">
    <location>
        <begin position="88"/>
        <end position="105"/>
    </location>
</feature>
<comment type="subcellular location">
    <subcellularLocation>
        <location evidence="1">Membrane</location>
        <topology evidence="1">Multi-pass membrane protein</topology>
    </subcellularLocation>
</comment>
<dbReference type="Pfam" id="PF00854">
    <property type="entry name" value="PTR2"/>
    <property type="match status" value="1"/>
</dbReference>
<protein>
    <submittedName>
        <fullName evidence="8">Oligopeptide transporter</fullName>
    </submittedName>
</protein>
<evidence type="ECO:0000256" key="5">
    <source>
        <dbReference type="ARBA" id="ARBA00023136"/>
    </source>
</evidence>
<accession>A0A9W9I858</accession>
<evidence type="ECO:0000256" key="1">
    <source>
        <dbReference type="ARBA" id="ARBA00004141"/>
    </source>
</evidence>
<dbReference type="InterPro" id="IPR036259">
    <property type="entry name" value="MFS_trans_sf"/>
</dbReference>